<keyword evidence="2 4" id="KW-0863">Zinc-finger</keyword>
<keyword evidence="1" id="KW-0479">Metal-binding</keyword>
<keyword evidence="8" id="KW-1185">Reference proteome</keyword>
<dbReference type="GO" id="GO:0008270">
    <property type="term" value="F:zinc ion binding"/>
    <property type="evidence" value="ECO:0007669"/>
    <property type="project" value="UniProtKB-UniRule"/>
</dbReference>
<evidence type="ECO:0000259" key="6">
    <source>
        <dbReference type="PROSITE" id="PS51083"/>
    </source>
</evidence>
<dbReference type="AlphaFoldDB" id="D7U7Z4"/>
<dbReference type="PANTHER" id="PTHR13483">
    <property type="entry name" value="BOX C_D SNORNA PROTEIN 1-RELATED"/>
    <property type="match status" value="1"/>
</dbReference>
<sequence length="166" mass="19087">MPHISIFHSTVEPTSFTTSSIQTHSPSPHMLHHHEMRRLTCNSPKHPPLCKECKSNLSKYTRPGCFVRSCSLPCVKAHKQHTRCTGKRQRTQFFPLSQFDDNLLLSDYNLFEEVKRVAESAQRTRINLFGYSHFKIPSHLQGLRNAAESQDESPISPQWSVEEGEK</sequence>
<dbReference type="InterPro" id="IPR051639">
    <property type="entry name" value="BCD1"/>
</dbReference>
<dbReference type="SUPFAM" id="SSF144232">
    <property type="entry name" value="HIT/MYND zinc finger-like"/>
    <property type="match status" value="1"/>
</dbReference>
<evidence type="ECO:0000313" key="7">
    <source>
        <dbReference type="EMBL" id="CBI38923.3"/>
    </source>
</evidence>
<dbReference type="GO" id="GO:0000463">
    <property type="term" value="P:maturation of LSU-rRNA from tricistronic rRNA transcript (SSU-rRNA, 5.8S rRNA, LSU-rRNA)"/>
    <property type="evidence" value="ECO:0000318"/>
    <property type="project" value="GO_Central"/>
</dbReference>
<evidence type="ECO:0000256" key="3">
    <source>
        <dbReference type="ARBA" id="ARBA00022833"/>
    </source>
</evidence>
<evidence type="ECO:0000256" key="5">
    <source>
        <dbReference type="SAM" id="MobiDB-lite"/>
    </source>
</evidence>
<dbReference type="InParanoid" id="D7U7Z4"/>
<dbReference type="GO" id="GO:0070761">
    <property type="term" value="C:pre-snoRNP complex"/>
    <property type="evidence" value="ECO:0000318"/>
    <property type="project" value="GO_Central"/>
</dbReference>
<dbReference type="InterPro" id="IPR007529">
    <property type="entry name" value="Znf_HIT"/>
</dbReference>
<evidence type="ECO:0000256" key="1">
    <source>
        <dbReference type="ARBA" id="ARBA00022723"/>
    </source>
</evidence>
<dbReference type="CDD" id="cd23023">
    <property type="entry name" value="zf-HIT_BCD1"/>
    <property type="match status" value="1"/>
</dbReference>
<dbReference type="EMBL" id="FN596739">
    <property type="protein sequence ID" value="CBI38923.3"/>
    <property type="molecule type" value="Genomic_DNA"/>
</dbReference>
<evidence type="ECO:0000313" key="8">
    <source>
        <dbReference type="Proteomes" id="UP000009183"/>
    </source>
</evidence>
<feature type="domain" description="HIT-type" evidence="6">
    <location>
        <begin position="50"/>
        <end position="84"/>
    </location>
</feature>
<dbReference type="Gene3D" id="3.30.60.190">
    <property type="match status" value="1"/>
</dbReference>
<gene>
    <name evidence="7" type="ordered locus">VIT_15s0048g00030</name>
</gene>
<feature type="region of interest" description="Disordered" evidence="5">
    <location>
        <begin position="142"/>
        <end position="166"/>
    </location>
</feature>
<evidence type="ECO:0000256" key="4">
    <source>
        <dbReference type="PROSITE-ProRule" id="PRU00453"/>
    </source>
</evidence>
<dbReference type="GO" id="GO:0000492">
    <property type="term" value="P:box C/D snoRNP assembly"/>
    <property type="evidence" value="ECO:0000318"/>
    <property type="project" value="GO_Central"/>
</dbReference>
<protein>
    <recommendedName>
        <fullName evidence="6">HIT-type domain-containing protein</fullName>
    </recommendedName>
</protein>
<reference evidence="8" key="1">
    <citation type="journal article" date="2007" name="Nature">
        <title>The grapevine genome sequence suggests ancestral hexaploidization in major angiosperm phyla.</title>
        <authorList>
            <consortium name="The French-Italian Public Consortium for Grapevine Genome Characterization."/>
            <person name="Jaillon O."/>
            <person name="Aury J.-M."/>
            <person name="Noel B."/>
            <person name="Policriti A."/>
            <person name="Clepet C."/>
            <person name="Casagrande A."/>
            <person name="Choisne N."/>
            <person name="Aubourg S."/>
            <person name="Vitulo N."/>
            <person name="Jubin C."/>
            <person name="Vezzi A."/>
            <person name="Legeai F."/>
            <person name="Hugueney P."/>
            <person name="Dasilva C."/>
            <person name="Horner D."/>
            <person name="Mica E."/>
            <person name="Jublot D."/>
            <person name="Poulain J."/>
            <person name="Bruyere C."/>
            <person name="Billault A."/>
            <person name="Segurens B."/>
            <person name="Gouyvenoux M."/>
            <person name="Ugarte E."/>
            <person name="Cattonaro F."/>
            <person name="Anthouard V."/>
            <person name="Vico V."/>
            <person name="Del Fabbro C."/>
            <person name="Alaux M."/>
            <person name="Di Gaspero G."/>
            <person name="Dumas V."/>
            <person name="Felice N."/>
            <person name="Paillard S."/>
            <person name="Juman I."/>
            <person name="Moroldo M."/>
            <person name="Scalabrin S."/>
            <person name="Canaguier A."/>
            <person name="Le Clainche I."/>
            <person name="Malacrida G."/>
            <person name="Durand E."/>
            <person name="Pesole G."/>
            <person name="Laucou V."/>
            <person name="Chatelet P."/>
            <person name="Merdinoglu D."/>
            <person name="Delledonne M."/>
            <person name="Pezzotti M."/>
            <person name="Lecharny A."/>
            <person name="Scarpelli C."/>
            <person name="Artiguenave F."/>
            <person name="Pe M.E."/>
            <person name="Valle G."/>
            <person name="Morgante M."/>
            <person name="Caboche M."/>
            <person name="Adam-Blondon A.-F."/>
            <person name="Weissenbach J."/>
            <person name="Quetier F."/>
            <person name="Wincker P."/>
        </authorList>
    </citation>
    <scope>NUCLEOTIDE SEQUENCE [LARGE SCALE GENOMIC DNA]</scope>
    <source>
        <strain evidence="8">cv. Pinot noir / PN40024</strain>
    </source>
</reference>
<dbReference type="PANTHER" id="PTHR13483:SF3">
    <property type="entry name" value="BOX C_D SNORNA PROTEIN 1"/>
    <property type="match status" value="1"/>
</dbReference>
<accession>D7U7Z4</accession>
<dbReference type="eggNOG" id="KOG2858">
    <property type="taxonomic scope" value="Eukaryota"/>
</dbReference>
<keyword evidence="3" id="KW-0862">Zinc</keyword>
<dbReference type="PROSITE" id="PS51083">
    <property type="entry name" value="ZF_HIT"/>
    <property type="match status" value="1"/>
</dbReference>
<dbReference type="GO" id="GO:0005634">
    <property type="term" value="C:nucleus"/>
    <property type="evidence" value="ECO:0000318"/>
    <property type="project" value="GO_Central"/>
</dbReference>
<evidence type="ECO:0000256" key="2">
    <source>
        <dbReference type="ARBA" id="ARBA00022771"/>
    </source>
</evidence>
<dbReference type="Proteomes" id="UP000009183">
    <property type="component" value="Chromosome 15"/>
</dbReference>
<proteinExistence type="predicted"/>
<dbReference type="HOGENOM" id="CLU_1605668_0_0_1"/>
<dbReference type="PaxDb" id="29760-VIT_15s0048g00030.t01"/>
<name>D7U7Z4_VITVI</name>
<organism evidence="7 8">
    <name type="scientific">Vitis vinifera</name>
    <name type="common">Grape</name>
    <dbReference type="NCBI Taxonomy" id="29760"/>
    <lineage>
        <taxon>Eukaryota</taxon>
        <taxon>Viridiplantae</taxon>
        <taxon>Streptophyta</taxon>
        <taxon>Embryophyta</taxon>
        <taxon>Tracheophyta</taxon>
        <taxon>Spermatophyta</taxon>
        <taxon>Magnoliopsida</taxon>
        <taxon>eudicotyledons</taxon>
        <taxon>Gunneridae</taxon>
        <taxon>Pentapetalae</taxon>
        <taxon>rosids</taxon>
        <taxon>Vitales</taxon>
        <taxon>Vitaceae</taxon>
        <taxon>Viteae</taxon>
        <taxon>Vitis</taxon>
    </lineage>
</organism>
<dbReference type="STRING" id="29760.D7U7Z4"/>